<evidence type="ECO:0000256" key="1">
    <source>
        <dbReference type="ARBA" id="ARBA00022801"/>
    </source>
</evidence>
<protein>
    <submittedName>
        <fullName evidence="2">HAD family hydrolase</fullName>
    </submittedName>
</protein>
<evidence type="ECO:0000313" key="2">
    <source>
        <dbReference type="EMBL" id="NLR93648.1"/>
    </source>
</evidence>
<dbReference type="RefSeq" id="WP_168884361.1">
    <property type="nucleotide sequence ID" value="NZ_JABAIL010000007.1"/>
</dbReference>
<dbReference type="InterPro" id="IPR023214">
    <property type="entry name" value="HAD_sf"/>
</dbReference>
<keyword evidence="1 2" id="KW-0378">Hydrolase</keyword>
<dbReference type="Proteomes" id="UP000585050">
    <property type="component" value="Unassembled WGS sequence"/>
</dbReference>
<reference evidence="2 3" key="1">
    <citation type="submission" date="2020-04" db="EMBL/GenBank/DDBJ databases">
        <title>Flammeovirga sp. SR4, a novel species isolated from seawater.</title>
        <authorList>
            <person name="Wang X."/>
        </authorList>
    </citation>
    <scope>NUCLEOTIDE SEQUENCE [LARGE SCALE GENOMIC DNA]</scope>
    <source>
        <strain evidence="2 3">SR4</strain>
    </source>
</reference>
<dbReference type="Gene3D" id="3.40.50.1000">
    <property type="entry name" value="HAD superfamily/HAD-like"/>
    <property type="match status" value="1"/>
</dbReference>
<accession>A0A7X8XY05</accession>
<dbReference type="PANTHER" id="PTHR43316:SF8">
    <property type="entry name" value="HAD FAMILY HYDROLASE"/>
    <property type="match status" value="1"/>
</dbReference>
<gene>
    <name evidence="2" type="ORF">HGP29_20785</name>
</gene>
<proteinExistence type="predicted"/>
<dbReference type="EMBL" id="JABAIL010000007">
    <property type="protein sequence ID" value="NLR93648.1"/>
    <property type="molecule type" value="Genomic_DNA"/>
</dbReference>
<dbReference type="SFLD" id="SFLDS00003">
    <property type="entry name" value="Haloacid_Dehalogenase"/>
    <property type="match status" value="1"/>
</dbReference>
<dbReference type="InterPro" id="IPR036412">
    <property type="entry name" value="HAD-like_sf"/>
</dbReference>
<dbReference type="SFLD" id="SFLDG01129">
    <property type="entry name" value="C1.5:_HAD__Beta-PGM__Phosphata"/>
    <property type="match status" value="1"/>
</dbReference>
<dbReference type="Pfam" id="PF00702">
    <property type="entry name" value="Hydrolase"/>
    <property type="match status" value="1"/>
</dbReference>
<sequence length="229" mass="26602">MKNIKVIAFDADDTLWINEPYFREFEDNYFKIIEKYMPKGELKKNLFDLVIHNLKMYGYGTRGLSLSMIEGAVKFSNGKVTAQEIEQILDLGKKMLNNPIKLLDGVIETLEYLKGRYRLVVATKGDLLEQEQKLIKSDLLQYFHHTEIVSEKTESEYQKLLQHLDVAPEEFLMIGNSLKSDIVPVLSLGAYAYHVPFHTTWAHEMIDHEIEENDRFKELNSILDITSIL</sequence>
<name>A0A7X8XY05_9BACT</name>
<organism evidence="2 3">
    <name type="scientific">Flammeovirga agarivorans</name>
    <dbReference type="NCBI Taxonomy" id="2726742"/>
    <lineage>
        <taxon>Bacteria</taxon>
        <taxon>Pseudomonadati</taxon>
        <taxon>Bacteroidota</taxon>
        <taxon>Cytophagia</taxon>
        <taxon>Cytophagales</taxon>
        <taxon>Flammeovirgaceae</taxon>
        <taxon>Flammeovirga</taxon>
    </lineage>
</organism>
<dbReference type="Gene3D" id="1.10.150.240">
    <property type="entry name" value="Putative phosphatase, domain 2"/>
    <property type="match status" value="1"/>
</dbReference>
<dbReference type="GO" id="GO:0016787">
    <property type="term" value="F:hydrolase activity"/>
    <property type="evidence" value="ECO:0007669"/>
    <property type="project" value="UniProtKB-KW"/>
</dbReference>
<dbReference type="PANTHER" id="PTHR43316">
    <property type="entry name" value="HYDROLASE, HALOACID DELAHOGENASE-RELATED"/>
    <property type="match status" value="1"/>
</dbReference>
<evidence type="ECO:0000313" key="3">
    <source>
        <dbReference type="Proteomes" id="UP000585050"/>
    </source>
</evidence>
<dbReference type="AlphaFoldDB" id="A0A7X8XY05"/>
<dbReference type="InterPro" id="IPR023198">
    <property type="entry name" value="PGP-like_dom2"/>
</dbReference>
<dbReference type="InterPro" id="IPR051540">
    <property type="entry name" value="S-2-haloacid_dehalogenase"/>
</dbReference>
<dbReference type="SUPFAM" id="SSF56784">
    <property type="entry name" value="HAD-like"/>
    <property type="match status" value="1"/>
</dbReference>
<comment type="caution">
    <text evidence="2">The sequence shown here is derived from an EMBL/GenBank/DDBJ whole genome shotgun (WGS) entry which is preliminary data.</text>
</comment>
<keyword evidence="3" id="KW-1185">Reference proteome</keyword>